<dbReference type="Gramene" id="TraesNOR1A03G00079950.1">
    <property type="protein sequence ID" value="TraesNOR1A03G00079950.1.CDS1"/>
    <property type="gene ID" value="TraesNOR1A03G00079950"/>
</dbReference>
<dbReference type="Gramene" id="TraesARI1A03G00080960.1">
    <property type="protein sequence ID" value="TraesARI1A03G00080960.1.CDS1"/>
    <property type="gene ID" value="TraesARI1A03G00080960"/>
</dbReference>
<feature type="region of interest" description="Disordered" evidence="1">
    <location>
        <begin position="1"/>
        <end position="39"/>
    </location>
</feature>
<accession>A0A3B5XY70</accession>
<evidence type="ECO:0000313" key="3">
    <source>
        <dbReference type="Proteomes" id="UP000019116"/>
    </source>
</evidence>
<dbReference type="Gramene" id="TraesCS1A02G159900.1">
    <property type="protein sequence ID" value="TraesCS1A02G159900.1.cds1"/>
    <property type="gene ID" value="TraesCS1A02G159900"/>
</dbReference>
<evidence type="ECO:0000313" key="2">
    <source>
        <dbReference type="EnsemblPlants" id="TraesCS1A02G159900.1.cds1"/>
    </source>
</evidence>
<protein>
    <submittedName>
        <fullName evidence="2">Uncharacterized protein</fullName>
    </submittedName>
</protein>
<dbReference type="Gramene" id="TraesWEE_scaffold_061376_01G000100.1">
    <property type="protein sequence ID" value="TraesWEE_scaffold_061376_01G000100.1"/>
    <property type="gene ID" value="TraesWEE_scaffold_061376_01G000100"/>
</dbReference>
<dbReference type="Gramene" id="TraesLDM1A03G00079000.1">
    <property type="protein sequence ID" value="TraesLDM1A03G00079000.1.CDS1"/>
    <property type="gene ID" value="TraesLDM1A03G00079000"/>
</dbReference>
<dbReference type="Gramene" id="TraesCLE_scaffold_012137_01G000100.1">
    <property type="protein sequence ID" value="TraesCLE_scaffold_012137_01G000100.1"/>
    <property type="gene ID" value="TraesCLE_scaffold_012137_01G000100"/>
</dbReference>
<organism evidence="2">
    <name type="scientific">Triticum aestivum</name>
    <name type="common">Wheat</name>
    <dbReference type="NCBI Taxonomy" id="4565"/>
    <lineage>
        <taxon>Eukaryota</taxon>
        <taxon>Viridiplantae</taxon>
        <taxon>Streptophyta</taxon>
        <taxon>Embryophyta</taxon>
        <taxon>Tracheophyta</taxon>
        <taxon>Spermatophyta</taxon>
        <taxon>Magnoliopsida</taxon>
        <taxon>Liliopsida</taxon>
        <taxon>Poales</taxon>
        <taxon>Poaceae</taxon>
        <taxon>BOP clade</taxon>
        <taxon>Pooideae</taxon>
        <taxon>Triticodae</taxon>
        <taxon>Triticeae</taxon>
        <taxon>Triticinae</taxon>
        <taxon>Triticum</taxon>
    </lineage>
</organism>
<keyword evidence="3" id="KW-1185">Reference proteome</keyword>
<reference evidence="2" key="2">
    <citation type="submission" date="2018-10" db="UniProtKB">
        <authorList>
            <consortium name="EnsemblPlants"/>
        </authorList>
    </citation>
    <scope>IDENTIFICATION</scope>
</reference>
<evidence type="ECO:0000256" key="1">
    <source>
        <dbReference type="SAM" id="MobiDB-lite"/>
    </source>
</evidence>
<dbReference type="Gramene" id="TraesROB_scaffold_061729_01G000100.1">
    <property type="protein sequence ID" value="TraesROB_scaffold_061729_01G000100.1"/>
    <property type="gene ID" value="TraesROB_scaffold_061729_01G000100"/>
</dbReference>
<dbReference type="AlphaFoldDB" id="A0A3B5XY70"/>
<reference evidence="2" key="1">
    <citation type="submission" date="2018-08" db="EMBL/GenBank/DDBJ databases">
        <authorList>
            <person name="Rossello M."/>
        </authorList>
    </citation>
    <scope>NUCLEOTIDE SEQUENCE [LARGE SCALE GENOMIC DNA]</scope>
    <source>
        <strain evidence="2">cv. Chinese Spring</strain>
    </source>
</reference>
<dbReference type="Gramene" id="TraesLAC1A03G00081570.1">
    <property type="protein sequence ID" value="TraesLAC1A03G00081570.1.CDS1"/>
    <property type="gene ID" value="TraesLAC1A03G00081570"/>
</dbReference>
<dbReference type="Gramene" id="TraesCS1A03G0431700.1">
    <property type="protein sequence ID" value="TraesCS1A03G0431700.1.CDS1"/>
    <property type="gene ID" value="TraesCS1A03G0431700"/>
</dbReference>
<dbReference type="Gramene" id="TraesSTA1A03G00079620.1">
    <property type="protein sequence ID" value="TraesSTA1A03G00079620.1.CDS1"/>
    <property type="gene ID" value="TraesSTA1A03G00079620"/>
</dbReference>
<dbReference type="Proteomes" id="UP000019116">
    <property type="component" value="Chromosome 1A"/>
</dbReference>
<sequence>MASNRRVDVQRKSDYLSGAVDGGDDPGVAHLEQRRPVSPGEDVDLALELPHLQGKAANRKNQRQSSQHEEDEAALLWTRRF</sequence>
<feature type="compositionally biased region" description="Basic and acidic residues" evidence="1">
    <location>
        <begin position="1"/>
        <end position="14"/>
    </location>
</feature>
<dbReference type="EnsemblPlants" id="TraesCS1A02G159900.1">
    <property type="protein sequence ID" value="TraesCS1A02G159900.1.cds1"/>
    <property type="gene ID" value="TraesCS1A02G159900"/>
</dbReference>
<name>A0A3B5XY70_WHEAT</name>
<proteinExistence type="predicted"/>
<dbReference type="Gramene" id="TraesPARA_EIv1.0_0061070.1">
    <property type="protein sequence ID" value="TraesPARA_EIv1.0_0061070.1.CDS1"/>
    <property type="gene ID" value="TraesPARA_EIv1.0_0061070"/>
</dbReference>
<dbReference type="Gramene" id="TraesSYM1A03G00082020.1">
    <property type="protein sequence ID" value="TraesSYM1A03G00082020.1.CDS1"/>
    <property type="gene ID" value="TraesSYM1A03G00082020"/>
</dbReference>
<dbReference type="Gramene" id="TraesJUL1A03G00078790.1">
    <property type="protein sequence ID" value="TraesJUL1A03G00078790.1.CDS1"/>
    <property type="gene ID" value="TraesJUL1A03G00078790"/>
</dbReference>
<feature type="region of interest" description="Disordered" evidence="1">
    <location>
        <begin position="54"/>
        <end position="81"/>
    </location>
</feature>
<dbReference type="Gramene" id="TraesCAD_scaffold_062046_01G000100.1">
    <property type="protein sequence ID" value="TraesCAD_scaffold_062046_01G000100.1"/>
    <property type="gene ID" value="TraesCAD_scaffold_062046_01G000100"/>
</dbReference>
<dbReference type="Gramene" id="TraesMAC1A03G00080560.1">
    <property type="protein sequence ID" value="TraesMAC1A03G00080560.1.CDS1"/>
    <property type="gene ID" value="TraesMAC1A03G00080560"/>
</dbReference>
<dbReference type="Gramene" id="TraesJAG1A03G00079230.1">
    <property type="protein sequence ID" value="TraesJAG1A03G00079230.1.CDS1"/>
    <property type="gene ID" value="TraesJAG1A03G00079230"/>
</dbReference>